<evidence type="ECO:0000256" key="1">
    <source>
        <dbReference type="ARBA" id="ARBA00038101"/>
    </source>
</evidence>
<proteinExistence type="inferred from homology"/>
<dbReference type="PANTHER" id="PTHR11102">
    <property type="entry name" value="SEL-1-LIKE PROTEIN"/>
    <property type="match status" value="1"/>
</dbReference>
<name>A0A8J6C1K5_DIALT</name>
<comment type="caution">
    <text evidence="2">The sequence shown here is derived from an EMBL/GenBank/DDBJ whole genome shotgun (WGS) entry which is preliminary data.</text>
</comment>
<dbReference type="InterPro" id="IPR006597">
    <property type="entry name" value="Sel1-like"/>
</dbReference>
<dbReference type="AlphaFoldDB" id="A0A8J6C1K5"/>
<dbReference type="SUPFAM" id="SSF81901">
    <property type="entry name" value="HCP-like"/>
    <property type="match status" value="1"/>
</dbReference>
<evidence type="ECO:0008006" key="4">
    <source>
        <dbReference type="Google" id="ProtNLM"/>
    </source>
</evidence>
<reference evidence="2" key="1">
    <citation type="submission" date="2021-05" db="EMBL/GenBank/DDBJ databases">
        <title>The genome of the haptophyte Pavlova lutheri (Diacronema luteri, Pavlovales) - a model for lipid biosynthesis in eukaryotic algae.</title>
        <authorList>
            <person name="Hulatt C.J."/>
            <person name="Posewitz M.C."/>
        </authorList>
    </citation>
    <scope>NUCLEOTIDE SEQUENCE</scope>
    <source>
        <strain evidence="2">NIVA-4/92</strain>
    </source>
</reference>
<organism evidence="2 3">
    <name type="scientific">Diacronema lutheri</name>
    <name type="common">Unicellular marine alga</name>
    <name type="synonym">Monochrysis lutheri</name>
    <dbReference type="NCBI Taxonomy" id="2081491"/>
    <lineage>
        <taxon>Eukaryota</taxon>
        <taxon>Haptista</taxon>
        <taxon>Haptophyta</taxon>
        <taxon>Pavlovophyceae</taxon>
        <taxon>Pavlovales</taxon>
        <taxon>Pavlovaceae</taxon>
        <taxon>Diacronema</taxon>
    </lineage>
</organism>
<dbReference type="Pfam" id="PF08238">
    <property type="entry name" value="Sel1"/>
    <property type="match status" value="2"/>
</dbReference>
<dbReference type="PANTHER" id="PTHR11102:SF160">
    <property type="entry name" value="ERAD-ASSOCIATED E3 UBIQUITIN-PROTEIN LIGASE COMPONENT HRD3"/>
    <property type="match status" value="1"/>
</dbReference>
<dbReference type="Proteomes" id="UP000751190">
    <property type="component" value="Unassembled WGS sequence"/>
</dbReference>
<evidence type="ECO:0000313" key="3">
    <source>
        <dbReference type="Proteomes" id="UP000751190"/>
    </source>
</evidence>
<dbReference type="InterPro" id="IPR011990">
    <property type="entry name" value="TPR-like_helical_dom_sf"/>
</dbReference>
<dbReference type="InterPro" id="IPR050767">
    <property type="entry name" value="Sel1_AlgK"/>
</dbReference>
<protein>
    <recommendedName>
        <fullName evidence="4">Sel1 repeat family protein</fullName>
    </recommendedName>
</protein>
<keyword evidence="3" id="KW-1185">Reference proteome</keyword>
<evidence type="ECO:0000313" key="2">
    <source>
        <dbReference type="EMBL" id="KAG8457644.1"/>
    </source>
</evidence>
<gene>
    <name evidence="2" type="ORF">KFE25_002308</name>
</gene>
<dbReference type="SMART" id="SM00671">
    <property type="entry name" value="SEL1"/>
    <property type="match status" value="2"/>
</dbReference>
<dbReference type="EMBL" id="JAGTXO010000066">
    <property type="protein sequence ID" value="KAG8457644.1"/>
    <property type="molecule type" value="Genomic_DNA"/>
</dbReference>
<sequence length="111" mass="12239">MADGDDGDDALRARAEAGDVDAMSALGELVAKRPGGQSVWAEAARWWRVAAERGHADAQFHLAIFCLQGKGVRQDDREAERWCRQSAAQGHARAQQQLQAMLEQAEEDRTH</sequence>
<dbReference type="Gene3D" id="1.25.40.10">
    <property type="entry name" value="Tetratricopeptide repeat domain"/>
    <property type="match status" value="1"/>
</dbReference>
<accession>A0A8J6C1K5</accession>
<comment type="similarity">
    <text evidence="1">Belongs to the sel-1 family.</text>
</comment>